<evidence type="ECO:0000259" key="4">
    <source>
        <dbReference type="Pfam" id="PF00248"/>
    </source>
</evidence>
<dbReference type="InterPro" id="IPR020471">
    <property type="entry name" value="AKR"/>
</dbReference>
<dbReference type="InterPro" id="IPR023210">
    <property type="entry name" value="NADP_OxRdtase_dom"/>
</dbReference>
<comment type="similarity">
    <text evidence="1">Belongs to the aldo/keto reductase family.</text>
</comment>
<sequence>MRTRDAEAIAPGTCPTINGMPMLGLGTWQNDDPEQCAESVQTALETGYRHIDTAQAYGNEAAVGEGIAAADTDREEVFLATKVWPENLAHDDVLETARDSLDRLGVDSVDLLYVHWPSRTYDAEETLSAFSELYDEGLIENVGVSNFQPEQLEVAVDVCDAPIFANQIEFSPLLPQEEIREACDDYDIEVVGYSPLARGQVFQQPEIQDVAEKHGASEAQVSLAWAREKGVTVIPKASGADHIGDNWESLTVELDREDINRIDAIDETSRQVDPGFAPWN</sequence>
<gene>
    <name evidence="5" type="ORF">HYG81_00360</name>
</gene>
<organism evidence="5 6">
    <name type="scientific">Natrinema zhouii</name>
    <dbReference type="NCBI Taxonomy" id="1710539"/>
    <lineage>
        <taxon>Archaea</taxon>
        <taxon>Methanobacteriati</taxon>
        <taxon>Methanobacteriota</taxon>
        <taxon>Stenosarchaea group</taxon>
        <taxon>Halobacteria</taxon>
        <taxon>Halobacteriales</taxon>
        <taxon>Natrialbaceae</taxon>
        <taxon>Natrinema</taxon>
    </lineage>
</organism>
<proteinExistence type="inferred from homology"/>
<dbReference type="PANTHER" id="PTHR43827">
    <property type="entry name" value="2,5-DIKETO-D-GLUCONIC ACID REDUCTASE"/>
    <property type="match status" value="1"/>
</dbReference>
<evidence type="ECO:0000313" key="5">
    <source>
        <dbReference type="EMBL" id="QLK26118.1"/>
    </source>
</evidence>
<dbReference type="FunFam" id="3.20.20.100:FF:000002">
    <property type="entry name" value="2,5-diketo-D-gluconic acid reductase A"/>
    <property type="match status" value="1"/>
</dbReference>
<dbReference type="RefSeq" id="WP_180841297.1">
    <property type="nucleotide sequence ID" value="NZ_CP059154.1"/>
</dbReference>
<keyword evidence="2" id="KW-0521">NADP</keyword>
<accession>A0A7D6CP27</accession>
<evidence type="ECO:0000313" key="6">
    <source>
        <dbReference type="Proteomes" id="UP000510869"/>
    </source>
</evidence>
<dbReference type="Gene3D" id="3.20.20.100">
    <property type="entry name" value="NADP-dependent oxidoreductase domain"/>
    <property type="match status" value="1"/>
</dbReference>
<name>A0A7D6CP27_9EURY</name>
<dbReference type="SUPFAM" id="SSF51430">
    <property type="entry name" value="NAD(P)-linked oxidoreductase"/>
    <property type="match status" value="1"/>
</dbReference>
<evidence type="ECO:0000256" key="3">
    <source>
        <dbReference type="ARBA" id="ARBA00023002"/>
    </source>
</evidence>
<dbReference type="GeneID" id="56141611"/>
<keyword evidence="3" id="KW-0560">Oxidoreductase</keyword>
<dbReference type="OrthoDB" id="275427at2157"/>
<dbReference type="PROSITE" id="PS00062">
    <property type="entry name" value="ALDOKETO_REDUCTASE_2"/>
    <property type="match status" value="1"/>
</dbReference>
<dbReference type="PANTHER" id="PTHR43827:SF3">
    <property type="entry name" value="NADP-DEPENDENT OXIDOREDUCTASE DOMAIN-CONTAINING PROTEIN"/>
    <property type="match status" value="1"/>
</dbReference>
<evidence type="ECO:0000256" key="1">
    <source>
        <dbReference type="ARBA" id="ARBA00007905"/>
    </source>
</evidence>
<protein>
    <submittedName>
        <fullName evidence="5">Aldo/keto reductase</fullName>
    </submittedName>
</protein>
<dbReference type="Proteomes" id="UP000510869">
    <property type="component" value="Chromosome"/>
</dbReference>
<dbReference type="PRINTS" id="PR00069">
    <property type="entry name" value="ALDKETRDTASE"/>
</dbReference>
<keyword evidence="6" id="KW-1185">Reference proteome</keyword>
<dbReference type="PROSITE" id="PS00798">
    <property type="entry name" value="ALDOKETO_REDUCTASE_1"/>
    <property type="match status" value="1"/>
</dbReference>
<dbReference type="KEGG" id="nay:HYG81_00360"/>
<reference evidence="5 6" key="1">
    <citation type="submission" date="2020-07" db="EMBL/GenBank/DDBJ databases">
        <title>Natrinema (YPL30) sp. nov. and Haloterrigena xxxxxx (YPL8) sp. nov., isolated from a salt mine.</title>
        <authorList>
            <person name="Cui H."/>
        </authorList>
    </citation>
    <scope>NUCLEOTIDE SEQUENCE [LARGE SCALE GENOMIC DNA]</scope>
    <source>
        <strain evidence="5 6">YPL13</strain>
    </source>
</reference>
<dbReference type="InterPro" id="IPR018170">
    <property type="entry name" value="Aldo/ket_reductase_CS"/>
</dbReference>
<feature type="domain" description="NADP-dependent oxidoreductase" evidence="4">
    <location>
        <begin position="23"/>
        <end position="267"/>
    </location>
</feature>
<evidence type="ECO:0000256" key="2">
    <source>
        <dbReference type="ARBA" id="ARBA00022857"/>
    </source>
</evidence>
<dbReference type="GO" id="GO:0016616">
    <property type="term" value="F:oxidoreductase activity, acting on the CH-OH group of donors, NAD or NADP as acceptor"/>
    <property type="evidence" value="ECO:0007669"/>
    <property type="project" value="UniProtKB-ARBA"/>
</dbReference>
<dbReference type="Pfam" id="PF00248">
    <property type="entry name" value="Aldo_ket_red"/>
    <property type="match status" value="1"/>
</dbReference>
<dbReference type="AlphaFoldDB" id="A0A7D6CP27"/>
<dbReference type="EMBL" id="CP059154">
    <property type="protein sequence ID" value="QLK26118.1"/>
    <property type="molecule type" value="Genomic_DNA"/>
</dbReference>
<dbReference type="InterPro" id="IPR036812">
    <property type="entry name" value="NAD(P)_OxRdtase_dom_sf"/>
</dbReference>
<dbReference type="PIRSF" id="PIRSF000097">
    <property type="entry name" value="AKR"/>
    <property type="match status" value="1"/>
</dbReference>